<dbReference type="Pfam" id="PF13641">
    <property type="entry name" value="Glyco_tranf_2_3"/>
    <property type="match status" value="1"/>
</dbReference>
<dbReference type="Proteomes" id="UP001501455">
    <property type="component" value="Unassembled WGS sequence"/>
</dbReference>
<dbReference type="Pfam" id="PF01522">
    <property type="entry name" value="Polysacc_deac_1"/>
    <property type="match status" value="1"/>
</dbReference>
<dbReference type="CDD" id="cd06423">
    <property type="entry name" value="CESA_like"/>
    <property type="match status" value="1"/>
</dbReference>
<dbReference type="EMBL" id="BAAAXF010000064">
    <property type="protein sequence ID" value="GAA3502192.1"/>
    <property type="molecule type" value="Genomic_DNA"/>
</dbReference>
<reference evidence="8" key="1">
    <citation type="journal article" date="2019" name="Int. J. Syst. Evol. Microbiol.">
        <title>The Global Catalogue of Microorganisms (GCM) 10K type strain sequencing project: providing services to taxonomists for standard genome sequencing and annotation.</title>
        <authorList>
            <consortium name="The Broad Institute Genomics Platform"/>
            <consortium name="The Broad Institute Genome Sequencing Center for Infectious Disease"/>
            <person name="Wu L."/>
            <person name="Ma J."/>
        </authorList>
    </citation>
    <scope>NUCLEOTIDE SEQUENCE [LARGE SCALE GENOMIC DNA]</scope>
    <source>
        <strain evidence="8">JCM 4816</strain>
    </source>
</reference>
<name>A0ABP6U3G0_9ACTN</name>
<dbReference type="SUPFAM" id="SSF88713">
    <property type="entry name" value="Glycoside hydrolase/deacetylase"/>
    <property type="match status" value="1"/>
</dbReference>
<evidence type="ECO:0000256" key="2">
    <source>
        <dbReference type="ARBA" id="ARBA00022676"/>
    </source>
</evidence>
<evidence type="ECO:0000313" key="7">
    <source>
        <dbReference type="EMBL" id="GAA3502192.1"/>
    </source>
</evidence>
<comment type="caution">
    <text evidence="7">The sequence shown here is derived from an EMBL/GenBank/DDBJ whole genome shotgun (WGS) entry which is preliminary data.</text>
</comment>
<evidence type="ECO:0000256" key="3">
    <source>
        <dbReference type="ARBA" id="ARBA00022679"/>
    </source>
</evidence>
<feature type="compositionally biased region" description="Basic residues" evidence="4">
    <location>
        <begin position="237"/>
        <end position="257"/>
    </location>
</feature>
<evidence type="ECO:0000256" key="5">
    <source>
        <dbReference type="SAM" id="Phobius"/>
    </source>
</evidence>
<dbReference type="Gene3D" id="3.20.20.370">
    <property type="entry name" value="Glycoside hydrolase/deacetylase"/>
    <property type="match status" value="1"/>
</dbReference>
<feature type="region of interest" description="Disordered" evidence="4">
    <location>
        <begin position="48"/>
        <end position="275"/>
    </location>
</feature>
<gene>
    <name evidence="7" type="ORF">GCM10019016_093000</name>
</gene>
<evidence type="ECO:0000256" key="4">
    <source>
        <dbReference type="SAM" id="MobiDB-lite"/>
    </source>
</evidence>
<evidence type="ECO:0000313" key="8">
    <source>
        <dbReference type="Proteomes" id="UP001501455"/>
    </source>
</evidence>
<accession>A0ABP6U3G0</accession>
<organism evidence="7 8">
    <name type="scientific">Streptomyces prasinosporus</name>
    <dbReference type="NCBI Taxonomy" id="68256"/>
    <lineage>
        <taxon>Bacteria</taxon>
        <taxon>Bacillati</taxon>
        <taxon>Actinomycetota</taxon>
        <taxon>Actinomycetes</taxon>
        <taxon>Kitasatosporales</taxon>
        <taxon>Streptomycetaceae</taxon>
        <taxon>Streptomyces</taxon>
        <taxon>Streptomyces albogriseolus group</taxon>
    </lineage>
</organism>
<feature type="compositionally biased region" description="Basic and acidic residues" evidence="4">
    <location>
        <begin position="60"/>
        <end position="71"/>
    </location>
</feature>
<sequence length="972" mass="103480">MFVDSSGRRARVLRRAGHGVAGLGAAYLAVLGLSLMGATPFAPEAMLPPLPADPAAPSAPERRSPGEEPRLPGDLTGPGRRGPDGTGTAAGPGFPPVPLLTPPGPPGVPLLTPGAPLPTPGVPLLTGGPAPPAPGRTGGTRDGDAAPAGAARRPGPRRPGRARHGKRARPSAAAPARSRHGRSARPRHGRPARSRHGRPAGRAGPRAPARSTAARPALDPARPRDAVRGPGRPGRLPARRRTGGRGSLMRRRPHRPVRPPPTTPGPRRARAPLPPRHRFRVTVPLVLLALVVSVLLAEGYTTRDFAGDQEGHAGRPTAGVPREVTGGGPVVDTTRGRPRTYRAPDRTVVLTFDDGPDPVWTPRIRAVLDRHGTPGTFFVTGQQAVRHPGVLREVIRSGHEIGVHTFSHRDLATRSTDDVDRELALTQLALAGAGGVNSSLVRMPYSSTPSALDAPAWSVARHLGDKGYVLAFIDQDTRDWQRPGARAIADAATPSVPGRGTVVLLHDAGGDRSQTVEALEILIPRLQAQGYRFATLADLLGADSLTSPVDTGTLWRGRVLVAAVTVSEAAVSVVGVLLLVVGALVLARCVLLPVLAHHHAHRRPRPGRPVTRPVSVVVPACNERLCIAKTLRSLAAGDHPVEIIVVDDGSDDGTADIAESLALPAVTVVRRPNGGKASALNAGVLRASHDLVVMLDADTVFAPSTVRRLVQPFADPAVGATAGNAKVGNRRSLLGRWQHIEYVMGFNLDRRMYDLLRCLPTVPGAVGAFRVAALRDAGMMSGDTLAEDTDVTMALHRAGWEIRYVEDALAWTEAPASPRQLWRQRYRWSYGTMQAAWKHRHALFERGHAGRFGRLGLPLLVVFQILTPLLAPLIDLLTLYGLVFGDPLGTMLAWTGVLAVQAACAAYAFRLDGESPRPLWALPLQQVAYRQLMYLVLIQACLTAVNGYRLPWQRLKRSGDVVLPPRPSAREP</sequence>
<dbReference type="InterPro" id="IPR002509">
    <property type="entry name" value="NODB_dom"/>
</dbReference>
<comment type="similarity">
    <text evidence="1">Belongs to the glycosyltransferase 2 family.</text>
</comment>
<dbReference type="PANTHER" id="PTHR43630:SF1">
    <property type="entry name" value="POLY-BETA-1,6-N-ACETYL-D-GLUCOSAMINE SYNTHASE"/>
    <property type="match status" value="1"/>
</dbReference>
<keyword evidence="8" id="KW-1185">Reference proteome</keyword>
<feature type="transmembrane region" description="Helical" evidence="5">
    <location>
        <begin position="855"/>
        <end position="880"/>
    </location>
</feature>
<dbReference type="PROSITE" id="PS51677">
    <property type="entry name" value="NODB"/>
    <property type="match status" value="1"/>
</dbReference>
<keyword evidence="5" id="KW-1133">Transmembrane helix</keyword>
<feature type="transmembrane region" description="Helical" evidence="5">
    <location>
        <begin position="569"/>
        <end position="595"/>
    </location>
</feature>
<proteinExistence type="inferred from homology"/>
<dbReference type="SUPFAM" id="SSF53448">
    <property type="entry name" value="Nucleotide-diphospho-sugar transferases"/>
    <property type="match status" value="1"/>
</dbReference>
<feature type="transmembrane region" description="Helical" evidence="5">
    <location>
        <begin position="20"/>
        <end position="42"/>
    </location>
</feature>
<evidence type="ECO:0000259" key="6">
    <source>
        <dbReference type="PROSITE" id="PS51677"/>
    </source>
</evidence>
<evidence type="ECO:0000256" key="1">
    <source>
        <dbReference type="ARBA" id="ARBA00006739"/>
    </source>
</evidence>
<feature type="compositionally biased region" description="Low complexity" evidence="4">
    <location>
        <begin position="200"/>
        <end position="220"/>
    </location>
</feature>
<feature type="compositionally biased region" description="Basic residues" evidence="4">
    <location>
        <begin position="177"/>
        <end position="199"/>
    </location>
</feature>
<dbReference type="InterPro" id="IPR011330">
    <property type="entry name" value="Glyco_hydro/deAcase_b/a-brl"/>
</dbReference>
<feature type="transmembrane region" description="Helical" evidence="5">
    <location>
        <begin position="892"/>
        <end position="911"/>
    </location>
</feature>
<dbReference type="PANTHER" id="PTHR43630">
    <property type="entry name" value="POLY-BETA-1,6-N-ACETYL-D-GLUCOSAMINE SYNTHASE"/>
    <property type="match status" value="1"/>
</dbReference>
<keyword evidence="2" id="KW-0328">Glycosyltransferase</keyword>
<dbReference type="InterPro" id="IPR029044">
    <property type="entry name" value="Nucleotide-diphossugar_trans"/>
</dbReference>
<feature type="compositionally biased region" description="Pro residues" evidence="4">
    <location>
        <begin position="93"/>
        <end position="108"/>
    </location>
</feature>
<keyword evidence="5" id="KW-0472">Membrane</keyword>
<feature type="compositionally biased region" description="Basic residues" evidence="4">
    <location>
        <begin position="154"/>
        <end position="169"/>
    </location>
</feature>
<keyword evidence="5" id="KW-0812">Transmembrane</keyword>
<feature type="domain" description="NodB homology" evidence="6">
    <location>
        <begin position="346"/>
        <end position="534"/>
    </location>
</feature>
<keyword evidence="3" id="KW-0808">Transferase</keyword>
<feature type="region of interest" description="Disordered" evidence="4">
    <location>
        <begin position="305"/>
        <end position="339"/>
    </location>
</feature>
<protein>
    <recommendedName>
        <fullName evidence="6">NodB homology domain-containing protein</fullName>
    </recommendedName>
</protein>
<dbReference type="Gene3D" id="3.90.550.10">
    <property type="entry name" value="Spore Coat Polysaccharide Biosynthesis Protein SpsA, Chain A"/>
    <property type="match status" value="1"/>
</dbReference>